<dbReference type="InterPro" id="IPR000073">
    <property type="entry name" value="AB_hydrolase_1"/>
</dbReference>
<dbReference type="SUPFAM" id="SSF53474">
    <property type="entry name" value="alpha/beta-Hydrolases"/>
    <property type="match status" value="1"/>
</dbReference>
<organism evidence="2 3">
    <name type="scientific">Sphingosinicella xenopeptidilytica</name>
    <dbReference type="NCBI Taxonomy" id="364098"/>
    <lineage>
        <taxon>Bacteria</taxon>
        <taxon>Pseudomonadati</taxon>
        <taxon>Pseudomonadota</taxon>
        <taxon>Alphaproteobacteria</taxon>
        <taxon>Sphingomonadales</taxon>
        <taxon>Sphingosinicellaceae</taxon>
        <taxon>Sphingosinicella</taxon>
    </lineage>
</organism>
<evidence type="ECO:0000259" key="1">
    <source>
        <dbReference type="Pfam" id="PF00561"/>
    </source>
</evidence>
<sequence length="298" mass="32970">MNASRHSSVWSDLTNTAFRQDFIEAGGIRTRVLTAGSPDKPLLLLLHGTGGHAEAYSRNLGPHAEHFYTVAMDFVGHGWSDKSSLAYEIADYGKHVLAVLDALGRSEALISGESLGGWVATWLAVHHSEVVSRVVLNTAGGWTAHPDVMERLKALSIAAVTDPSPERIRARLEFLMHDKSRVSDDLVETRRAIYSQPHFADAMARILCLQDMDIRRRNMISEAQYRSIKAPALIVWTSHDPTATPEEGRQIAEMIPAAQYVVMNGCGHWPQYENADLFNRLHIAFLLGQELPASVKAI</sequence>
<dbReference type="RefSeq" id="WP_381489776.1">
    <property type="nucleotide sequence ID" value="NZ_JBHTIK010000005.1"/>
</dbReference>
<feature type="domain" description="AB hydrolase-1" evidence="1">
    <location>
        <begin position="41"/>
        <end position="275"/>
    </location>
</feature>
<keyword evidence="3" id="KW-1185">Reference proteome</keyword>
<protein>
    <submittedName>
        <fullName evidence="2">Alpha/beta fold hydrolase</fullName>
    </submittedName>
</protein>
<proteinExistence type="predicted"/>
<dbReference type="PANTHER" id="PTHR46438:SF11">
    <property type="entry name" value="LIPASE-RELATED"/>
    <property type="match status" value="1"/>
</dbReference>
<reference evidence="3" key="1">
    <citation type="journal article" date="2019" name="Int. J. Syst. Evol. Microbiol.">
        <title>The Global Catalogue of Microorganisms (GCM) 10K type strain sequencing project: providing services to taxonomists for standard genome sequencing and annotation.</title>
        <authorList>
            <consortium name="The Broad Institute Genomics Platform"/>
            <consortium name="The Broad Institute Genome Sequencing Center for Infectious Disease"/>
            <person name="Wu L."/>
            <person name="Ma J."/>
        </authorList>
    </citation>
    <scope>NUCLEOTIDE SEQUENCE [LARGE SCALE GENOMIC DNA]</scope>
    <source>
        <strain evidence="3">CCUG 52537</strain>
    </source>
</reference>
<dbReference type="Gene3D" id="3.40.50.1820">
    <property type="entry name" value="alpha/beta hydrolase"/>
    <property type="match status" value="1"/>
</dbReference>
<dbReference type="PANTHER" id="PTHR46438">
    <property type="entry name" value="ALPHA/BETA-HYDROLASES SUPERFAMILY PROTEIN"/>
    <property type="match status" value="1"/>
</dbReference>
<comment type="caution">
    <text evidence="2">The sequence shown here is derived from an EMBL/GenBank/DDBJ whole genome shotgun (WGS) entry which is preliminary data.</text>
</comment>
<dbReference type="Pfam" id="PF00561">
    <property type="entry name" value="Abhydrolase_1"/>
    <property type="match status" value="1"/>
</dbReference>
<gene>
    <name evidence="2" type="ORF">ACFQ00_10010</name>
</gene>
<dbReference type="Proteomes" id="UP001597124">
    <property type="component" value="Unassembled WGS sequence"/>
</dbReference>
<name>A0ABW3C2K9_SPHXN</name>
<evidence type="ECO:0000313" key="2">
    <source>
        <dbReference type="EMBL" id="MFD0848654.1"/>
    </source>
</evidence>
<dbReference type="GO" id="GO:0016787">
    <property type="term" value="F:hydrolase activity"/>
    <property type="evidence" value="ECO:0007669"/>
    <property type="project" value="UniProtKB-KW"/>
</dbReference>
<keyword evidence="2" id="KW-0378">Hydrolase</keyword>
<evidence type="ECO:0000313" key="3">
    <source>
        <dbReference type="Proteomes" id="UP001597124"/>
    </source>
</evidence>
<accession>A0ABW3C2K9</accession>
<dbReference type="EMBL" id="JBHTIK010000005">
    <property type="protein sequence ID" value="MFD0848654.1"/>
    <property type="molecule type" value="Genomic_DNA"/>
</dbReference>
<dbReference type="InterPro" id="IPR029058">
    <property type="entry name" value="AB_hydrolase_fold"/>
</dbReference>